<dbReference type="PANTHER" id="PTHR48475:SF2">
    <property type="entry name" value="RIBONUCLEASE H"/>
    <property type="match status" value="1"/>
</dbReference>
<dbReference type="GO" id="GO:0003964">
    <property type="term" value="F:RNA-directed DNA polymerase activity"/>
    <property type="evidence" value="ECO:0007669"/>
    <property type="project" value="UniProtKB-KW"/>
</dbReference>
<dbReference type="InterPro" id="IPR043502">
    <property type="entry name" value="DNA/RNA_pol_sf"/>
</dbReference>
<dbReference type="Gene3D" id="3.30.70.270">
    <property type="match status" value="1"/>
</dbReference>
<name>A0ABQ5FYF1_9ASTR</name>
<keyword evidence="3" id="KW-1185">Reference proteome</keyword>
<reference evidence="2" key="2">
    <citation type="submission" date="2022-01" db="EMBL/GenBank/DDBJ databases">
        <authorList>
            <person name="Yamashiro T."/>
            <person name="Shiraishi A."/>
            <person name="Satake H."/>
            <person name="Nakayama K."/>
        </authorList>
    </citation>
    <scope>NUCLEOTIDE SEQUENCE</scope>
</reference>
<dbReference type="SUPFAM" id="SSF56672">
    <property type="entry name" value="DNA/RNA polymerases"/>
    <property type="match status" value="1"/>
</dbReference>
<sequence>MQSLSGKLAALNRFLAKSAERSLPFFNTLKNITKENKHEYRWTQAAEEAFQQMKKLITDLPSLTPPREKETLYAYLAVSAEAVSAVLLIDRKGWQCPVQYVSRTLNEAERNYAPIEKLALSLIHMTRRLRRYFEAHPVKVITVGTYKAKGQSTAKQKVKVLLS</sequence>
<dbReference type="InterPro" id="IPR041577">
    <property type="entry name" value="RT_RNaseH_2"/>
</dbReference>
<organism evidence="2 3">
    <name type="scientific">Tanacetum coccineum</name>
    <dbReference type="NCBI Taxonomy" id="301880"/>
    <lineage>
        <taxon>Eukaryota</taxon>
        <taxon>Viridiplantae</taxon>
        <taxon>Streptophyta</taxon>
        <taxon>Embryophyta</taxon>
        <taxon>Tracheophyta</taxon>
        <taxon>Spermatophyta</taxon>
        <taxon>Magnoliopsida</taxon>
        <taxon>eudicotyledons</taxon>
        <taxon>Gunneridae</taxon>
        <taxon>Pentapetalae</taxon>
        <taxon>asterids</taxon>
        <taxon>campanulids</taxon>
        <taxon>Asterales</taxon>
        <taxon>Asteraceae</taxon>
        <taxon>Asteroideae</taxon>
        <taxon>Anthemideae</taxon>
        <taxon>Anthemidinae</taxon>
        <taxon>Tanacetum</taxon>
    </lineage>
</organism>
<dbReference type="PANTHER" id="PTHR48475">
    <property type="entry name" value="RIBONUCLEASE H"/>
    <property type="match status" value="1"/>
</dbReference>
<accession>A0ABQ5FYF1</accession>
<evidence type="ECO:0000259" key="1">
    <source>
        <dbReference type="Pfam" id="PF17919"/>
    </source>
</evidence>
<keyword evidence="2" id="KW-0548">Nucleotidyltransferase</keyword>
<comment type="caution">
    <text evidence="2">The sequence shown here is derived from an EMBL/GenBank/DDBJ whole genome shotgun (WGS) entry which is preliminary data.</text>
</comment>
<dbReference type="InterPro" id="IPR043128">
    <property type="entry name" value="Rev_trsase/Diguanyl_cyclase"/>
</dbReference>
<reference evidence="2" key="1">
    <citation type="journal article" date="2022" name="Int. J. Mol. Sci.">
        <title>Draft Genome of Tanacetum Coccineum: Genomic Comparison of Closely Related Tanacetum-Family Plants.</title>
        <authorList>
            <person name="Yamashiro T."/>
            <person name="Shiraishi A."/>
            <person name="Nakayama K."/>
            <person name="Satake H."/>
        </authorList>
    </citation>
    <scope>NUCLEOTIDE SEQUENCE</scope>
</reference>
<keyword evidence="2" id="KW-0695">RNA-directed DNA polymerase</keyword>
<protein>
    <submittedName>
        <fullName evidence="2">Reverse transcriptase domain-containing protein</fullName>
    </submittedName>
</protein>
<dbReference type="EMBL" id="BQNB010017895">
    <property type="protein sequence ID" value="GJT68398.1"/>
    <property type="molecule type" value="Genomic_DNA"/>
</dbReference>
<proteinExistence type="predicted"/>
<evidence type="ECO:0000313" key="2">
    <source>
        <dbReference type="EMBL" id="GJT68398.1"/>
    </source>
</evidence>
<feature type="domain" description="Reverse transcriptase/retrotransposon-derived protein RNase H-like" evidence="1">
    <location>
        <begin position="42"/>
        <end position="140"/>
    </location>
</feature>
<gene>
    <name evidence="2" type="ORF">Tco_1019878</name>
</gene>
<keyword evidence="2" id="KW-0808">Transferase</keyword>
<dbReference type="Pfam" id="PF17919">
    <property type="entry name" value="RT_RNaseH_2"/>
    <property type="match status" value="1"/>
</dbReference>
<dbReference type="Proteomes" id="UP001151760">
    <property type="component" value="Unassembled WGS sequence"/>
</dbReference>
<evidence type="ECO:0000313" key="3">
    <source>
        <dbReference type="Proteomes" id="UP001151760"/>
    </source>
</evidence>